<sequence length="161" mass="17911">MNLVVTNENMNRVSHLADSFGTALHKHAEWRKPSLTKTAQPHSAPGPDLGSLESLLTPPTAQRTTLADVRQRCREESEMVRATQRAVMHRSNFAIDAIGDSDSEEEEDDTGVIDEVRFDDRLLRKVELMWEVEAFLKAHGEDGEGLNGEQKKVATGGRNGF</sequence>
<evidence type="ECO:0000313" key="2">
    <source>
        <dbReference type="EMBL" id="RSH80191.1"/>
    </source>
</evidence>
<dbReference type="AlphaFoldDB" id="A0A427XMR0"/>
<accession>A0A427XMR0</accession>
<reference evidence="2 3" key="1">
    <citation type="submission" date="2018-11" db="EMBL/GenBank/DDBJ databases">
        <title>Genome sequence of Saitozyma podzolica DSM 27192.</title>
        <authorList>
            <person name="Aliyu H."/>
            <person name="Gorte O."/>
            <person name="Ochsenreither K."/>
        </authorList>
    </citation>
    <scope>NUCLEOTIDE SEQUENCE [LARGE SCALE GENOMIC DNA]</scope>
    <source>
        <strain evidence="2 3">DSM 27192</strain>
    </source>
</reference>
<feature type="region of interest" description="Disordered" evidence="1">
    <location>
        <begin position="34"/>
        <end position="55"/>
    </location>
</feature>
<proteinExistence type="predicted"/>
<dbReference type="STRING" id="1890683.A0A427XMR0"/>
<feature type="region of interest" description="Disordered" evidence="1">
    <location>
        <begin position="141"/>
        <end position="161"/>
    </location>
</feature>
<keyword evidence="3" id="KW-1185">Reference proteome</keyword>
<evidence type="ECO:0000313" key="3">
    <source>
        <dbReference type="Proteomes" id="UP000279259"/>
    </source>
</evidence>
<dbReference type="EMBL" id="RSCD01000035">
    <property type="protein sequence ID" value="RSH80191.1"/>
    <property type="molecule type" value="Genomic_DNA"/>
</dbReference>
<protein>
    <submittedName>
        <fullName evidence="2">Uncharacterized protein</fullName>
    </submittedName>
</protein>
<organism evidence="2 3">
    <name type="scientific">Saitozyma podzolica</name>
    <dbReference type="NCBI Taxonomy" id="1890683"/>
    <lineage>
        <taxon>Eukaryota</taxon>
        <taxon>Fungi</taxon>
        <taxon>Dikarya</taxon>
        <taxon>Basidiomycota</taxon>
        <taxon>Agaricomycotina</taxon>
        <taxon>Tremellomycetes</taxon>
        <taxon>Tremellales</taxon>
        <taxon>Trimorphomycetaceae</taxon>
        <taxon>Saitozyma</taxon>
    </lineage>
</organism>
<dbReference type="Proteomes" id="UP000279259">
    <property type="component" value="Unassembled WGS sequence"/>
</dbReference>
<comment type="caution">
    <text evidence="2">The sequence shown here is derived from an EMBL/GenBank/DDBJ whole genome shotgun (WGS) entry which is preliminary data.</text>
</comment>
<evidence type="ECO:0000256" key="1">
    <source>
        <dbReference type="SAM" id="MobiDB-lite"/>
    </source>
</evidence>
<name>A0A427XMR0_9TREE</name>
<gene>
    <name evidence="2" type="ORF">EHS25_007201</name>
</gene>